<gene>
    <name evidence="1" type="ORF">NX02_29535</name>
</gene>
<sequence length="117" mass="13770">MIEWNGATVRTWLESRIAAARADQVVAEKGGRDRQDDCDKASAEELVCAHFRTRDKDAPDDQKAFIEALRGLLDRDTYIWRGVYDDDRFDRHVRSYTRKLIRMARTNEGFEKTLRYQ</sequence>
<evidence type="ECO:0000313" key="1">
    <source>
        <dbReference type="EMBL" id="AHE57470.1"/>
    </source>
</evidence>
<dbReference type="HOGENOM" id="CLU_2195241_0_0_5"/>
<evidence type="ECO:0000313" key="2">
    <source>
        <dbReference type="Proteomes" id="UP000018851"/>
    </source>
</evidence>
<organism evidence="1 2">
    <name type="scientific">Sphingomonas sanxanigenens DSM 19645 = NX02</name>
    <dbReference type="NCBI Taxonomy" id="1123269"/>
    <lineage>
        <taxon>Bacteria</taxon>
        <taxon>Pseudomonadati</taxon>
        <taxon>Pseudomonadota</taxon>
        <taxon>Alphaproteobacteria</taxon>
        <taxon>Sphingomonadales</taxon>
        <taxon>Sphingomonadaceae</taxon>
        <taxon>Sphingomonas</taxon>
    </lineage>
</organism>
<dbReference type="KEGG" id="ssan:NX02_29535"/>
<accession>W0APC8</accession>
<proteinExistence type="predicted"/>
<dbReference type="EMBL" id="CP006644">
    <property type="protein sequence ID" value="AHE57470.1"/>
    <property type="molecule type" value="Genomic_DNA"/>
</dbReference>
<dbReference type="SMR" id="W0APC8"/>
<dbReference type="Proteomes" id="UP000018851">
    <property type="component" value="Chromosome"/>
</dbReference>
<dbReference type="STRING" id="1123269.NX02_29535"/>
<dbReference type="PATRIC" id="fig|1123269.5.peg.5790"/>
<reference evidence="1 2" key="1">
    <citation type="submission" date="2013-07" db="EMBL/GenBank/DDBJ databases">
        <title>Completed genome of Sphingomonas sanxanigenens NX02.</title>
        <authorList>
            <person name="Ma T."/>
            <person name="Huang H."/>
            <person name="Wu M."/>
            <person name="Li X."/>
            <person name="Li G."/>
        </authorList>
    </citation>
    <scope>NUCLEOTIDE SEQUENCE [LARGE SCALE GENOMIC DNA]</scope>
    <source>
        <strain evidence="1 2">NX02</strain>
    </source>
</reference>
<dbReference type="RefSeq" id="WP_025295544.1">
    <property type="nucleotide sequence ID" value="NZ_CP006644.1"/>
</dbReference>
<dbReference type="eggNOG" id="ENOG503024N">
    <property type="taxonomic scope" value="Bacteria"/>
</dbReference>
<keyword evidence="2" id="KW-1185">Reference proteome</keyword>
<dbReference type="AlphaFoldDB" id="W0APC8"/>
<protein>
    <submittedName>
        <fullName evidence="1">Uncharacterized protein</fullName>
    </submittedName>
</protein>
<name>W0APC8_9SPHN</name>